<dbReference type="EMBL" id="QJKJ01009658">
    <property type="protein sequence ID" value="RDX75986.1"/>
    <property type="molecule type" value="Genomic_DNA"/>
</dbReference>
<feature type="non-terminal residue" evidence="1">
    <location>
        <position position="1"/>
    </location>
</feature>
<dbReference type="OrthoDB" id="1418274at2759"/>
<organism evidence="1 2">
    <name type="scientific">Mucuna pruriens</name>
    <name type="common">Velvet bean</name>
    <name type="synonym">Dolichos pruriens</name>
    <dbReference type="NCBI Taxonomy" id="157652"/>
    <lineage>
        <taxon>Eukaryota</taxon>
        <taxon>Viridiplantae</taxon>
        <taxon>Streptophyta</taxon>
        <taxon>Embryophyta</taxon>
        <taxon>Tracheophyta</taxon>
        <taxon>Spermatophyta</taxon>
        <taxon>Magnoliopsida</taxon>
        <taxon>eudicotyledons</taxon>
        <taxon>Gunneridae</taxon>
        <taxon>Pentapetalae</taxon>
        <taxon>rosids</taxon>
        <taxon>fabids</taxon>
        <taxon>Fabales</taxon>
        <taxon>Fabaceae</taxon>
        <taxon>Papilionoideae</taxon>
        <taxon>50 kb inversion clade</taxon>
        <taxon>NPAAA clade</taxon>
        <taxon>indigoferoid/millettioid clade</taxon>
        <taxon>Phaseoleae</taxon>
        <taxon>Mucuna</taxon>
    </lineage>
</organism>
<protein>
    <submittedName>
        <fullName evidence="1">Uncharacterized protein</fullName>
    </submittedName>
</protein>
<gene>
    <name evidence="1" type="ORF">CR513_44068</name>
</gene>
<accession>A0A371FCG1</accession>
<sequence length="111" mass="12977">MALWAFPHHCGTLCWRKKKAEGHIGVGATGGQEYTLEDIVENGDYIPQQEDETDLPRSLWNEEQKMMYLLNSKTRNFMMCALTEVEYEKVYNYESSKEMWDTLTFAYEGTC</sequence>
<name>A0A371FCG1_MUCPR</name>
<comment type="caution">
    <text evidence="1">The sequence shown here is derived from an EMBL/GenBank/DDBJ whole genome shotgun (WGS) entry which is preliminary data.</text>
</comment>
<dbReference type="Proteomes" id="UP000257109">
    <property type="component" value="Unassembled WGS sequence"/>
</dbReference>
<evidence type="ECO:0000313" key="2">
    <source>
        <dbReference type="Proteomes" id="UP000257109"/>
    </source>
</evidence>
<proteinExistence type="predicted"/>
<evidence type="ECO:0000313" key="1">
    <source>
        <dbReference type="EMBL" id="RDX75986.1"/>
    </source>
</evidence>
<reference evidence="1" key="1">
    <citation type="submission" date="2018-05" db="EMBL/GenBank/DDBJ databases">
        <title>Draft genome of Mucuna pruriens seed.</title>
        <authorList>
            <person name="Nnadi N.E."/>
            <person name="Vos R."/>
            <person name="Hasami M.H."/>
            <person name="Devisetty U.K."/>
            <person name="Aguiy J.C."/>
        </authorList>
    </citation>
    <scope>NUCLEOTIDE SEQUENCE [LARGE SCALE GENOMIC DNA]</scope>
    <source>
        <strain evidence="1">JCA_2017</strain>
    </source>
</reference>
<keyword evidence="2" id="KW-1185">Reference proteome</keyword>
<dbReference type="AlphaFoldDB" id="A0A371FCG1"/>